<dbReference type="Pfam" id="PF14238">
    <property type="entry name" value="DUF4340"/>
    <property type="match status" value="1"/>
</dbReference>
<name>A0A1E3XBR0_9BACT</name>
<dbReference type="AlphaFoldDB" id="A0A1E3XBR0"/>
<sequence length="358" mass="40806">MSNRKLIILGIITACMIVWAVVQSHISNRPKTKTEKSAYLIQGLDPAKIDSILLGTGENKVTLKRIGGRFAVTNKYNYPAEPNDINNLITSCLDIKTQELYTDNPSNHKDLGVTEEDAKYIVKFLKPDSDILAGVIVGKSKEQGRGTFVRLIPGNKVYVTLERPWIKDQAMNYINRELVSVDRKNIESVTVSSSDETYTLKTKDDGEDIILKNHPPGKKLKDNDYENVFTALNDLRFEDVMKLNAANEELVFNRNFICRLKDSTVYTIKIAQKDDKTFITCQAEFTDKTPVTKEEGIVESEEELKKKEAKLLAQDKVEEFATRHSNWIYEIAKYDAKNLVKKLSELLEDEKEEETKDE</sequence>
<dbReference type="InterPro" id="IPR025641">
    <property type="entry name" value="DUF4340"/>
</dbReference>
<proteinExistence type="predicted"/>
<evidence type="ECO:0000313" key="3">
    <source>
        <dbReference type="Proteomes" id="UP000094056"/>
    </source>
</evidence>
<comment type="caution">
    <text evidence="2">The sequence shown here is derived from an EMBL/GenBank/DDBJ whole genome shotgun (WGS) entry which is preliminary data.</text>
</comment>
<accession>A0A1E3XBR0</accession>
<gene>
    <name evidence="2" type="ORF">SCARUB_01852</name>
</gene>
<dbReference type="Proteomes" id="UP000094056">
    <property type="component" value="Unassembled WGS sequence"/>
</dbReference>
<evidence type="ECO:0000259" key="1">
    <source>
        <dbReference type="Pfam" id="PF14238"/>
    </source>
</evidence>
<dbReference type="EMBL" id="MAYW01000040">
    <property type="protein sequence ID" value="ODS33033.1"/>
    <property type="molecule type" value="Genomic_DNA"/>
</dbReference>
<reference evidence="2 3" key="1">
    <citation type="submission" date="2016-07" db="EMBL/GenBank/DDBJ databases">
        <title>Draft genome of Scalindua rubra, obtained from a brine-seawater interface in the Red Sea, sheds light on salt adaptation in anammox bacteria.</title>
        <authorList>
            <person name="Speth D.R."/>
            <person name="Lagkouvardos I."/>
            <person name="Wang Y."/>
            <person name="Qian P.-Y."/>
            <person name="Dutilh B.E."/>
            <person name="Jetten M.S."/>
        </authorList>
    </citation>
    <scope>NUCLEOTIDE SEQUENCE [LARGE SCALE GENOMIC DNA]</scope>
    <source>
        <strain evidence="2">BSI-1</strain>
    </source>
</reference>
<protein>
    <recommendedName>
        <fullName evidence="1">DUF4340 domain-containing protein</fullName>
    </recommendedName>
</protein>
<evidence type="ECO:0000313" key="2">
    <source>
        <dbReference type="EMBL" id="ODS33033.1"/>
    </source>
</evidence>
<feature type="domain" description="DUF4340" evidence="1">
    <location>
        <begin position="72"/>
        <end position="245"/>
    </location>
</feature>
<organism evidence="2 3">
    <name type="scientific">Candidatus Scalindua rubra</name>
    <dbReference type="NCBI Taxonomy" id="1872076"/>
    <lineage>
        <taxon>Bacteria</taxon>
        <taxon>Pseudomonadati</taxon>
        <taxon>Planctomycetota</taxon>
        <taxon>Candidatus Brocadiia</taxon>
        <taxon>Candidatus Brocadiales</taxon>
        <taxon>Candidatus Scalinduaceae</taxon>
        <taxon>Candidatus Scalindua</taxon>
    </lineage>
</organism>